<keyword evidence="2" id="KW-0472">Membrane</keyword>
<dbReference type="EMBL" id="GL433843">
    <property type="protein sequence ID" value="EFN55795.1"/>
    <property type="molecule type" value="Genomic_DNA"/>
</dbReference>
<dbReference type="GeneID" id="17355521"/>
<dbReference type="InParanoid" id="E1ZE23"/>
<evidence type="ECO:0000256" key="1">
    <source>
        <dbReference type="SAM" id="MobiDB-lite"/>
    </source>
</evidence>
<protein>
    <submittedName>
        <fullName evidence="3">Expressed protein</fullName>
    </submittedName>
</protein>
<evidence type="ECO:0000313" key="3">
    <source>
        <dbReference type="EMBL" id="EFN55795.1"/>
    </source>
</evidence>
<sequence>MQDAQAPVVSLACACAAAVLSRPLSAAQRAVLDDKAFGAACSLRVALAVDGGRGQGLAFVSSELRGAQDPPTFWATPSERSLVGGTLRTGRTGALEGPAIHRLADLSHLNAAEGATSFLCIPIPAPGAPAAACASAALLLAYTSTAAAPQEELRLALLLAAQLSRRHGGALQEHAARLESTFHPTEHSPWGPGIDAQYPELSSSADSSDDEDSSGTGGDEHSHASSGSSASAGSPASLLGLSHRGGSSSGAASWAMSAKTLRFSDLRMERRFQHWRNARLARVDMTALLSLLVYHGACCLLPPFTDCHPGWLASSLLPALAVLAPLLLLLLNPSKHWYSRHRDQLLICTYLLLACHHALDLAAQLDQAPEGMWRVVVLRVEALWCLVLGIVLQVQFVGQCLMVVGSLLLKALVQPGCVQLLGAAAQTCSLVGPGAAAAASGCFLGDSGRSLLLKVAIPCGLAYHIELSARRTFCRILAGTSHQ</sequence>
<reference evidence="3 4" key="1">
    <citation type="journal article" date="2010" name="Plant Cell">
        <title>The Chlorella variabilis NC64A genome reveals adaptation to photosymbiosis, coevolution with viruses, and cryptic sex.</title>
        <authorList>
            <person name="Blanc G."/>
            <person name="Duncan G."/>
            <person name="Agarkova I."/>
            <person name="Borodovsky M."/>
            <person name="Gurnon J."/>
            <person name="Kuo A."/>
            <person name="Lindquist E."/>
            <person name="Lucas S."/>
            <person name="Pangilinan J."/>
            <person name="Polle J."/>
            <person name="Salamov A."/>
            <person name="Terry A."/>
            <person name="Yamada T."/>
            <person name="Dunigan D.D."/>
            <person name="Grigoriev I.V."/>
            <person name="Claverie J.M."/>
            <person name="Van Etten J.L."/>
        </authorList>
    </citation>
    <scope>NUCLEOTIDE SEQUENCE [LARGE SCALE GENOMIC DNA]</scope>
    <source>
        <strain evidence="3 4">NC64A</strain>
    </source>
</reference>
<proteinExistence type="predicted"/>
<keyword evidence="4" id="KW-1185">Reference proteome</keyword>
<feature type="transmembrane region" description="Helical" evidence="2">
    <location>
        <begin position="311"/>
        <end position="332"/>
    </location>
</feature>
<keyword evidence="2" id="KW-0812">Transmembrane</keyword>
<accession>E1ZE23</accession>
<dbReference type="KEGG" id="cvr:CHLNCDRAFT_57713"/>
<feature type="region of interest" description="Disordered" evidence="1">
    <location>
        <begin position="182"/>
        <end position="236"/>
    </location>
</feature>
<evidence type="ECO:0000313" key="4">
    <source>
        <dbReference type="Proteomes" id="UP000008141"/>
    </source>
</evidence>
<evidence type="ECO:0000256" key="2">
    <source>
        <dbReference type="SAM" id="Phobius"/>
    </source>
</evidence>
<feature type="compositionally biased region" description="Low complexity" evidence="1">
    <location>
        <begin position="224"/>
        <end position="236"/>
    </location>
</feature>
<organism evidence="4">
    <name type="scientific">Chlorella variabilis</name>
    <name type="common">Green alga</name>
    <dbReference type="NCBI Taxonomy" id="554065"/>
    <lineage>
        <taxon>Eukaryota</taxon>
        <taxon>Viridiplantae</taxon>
        <taxon>Chlorophyta</taxon>
        <taxon>core chlorophytes</taxon>
        <taxon>Trebouxiophyceae</taxon>
        <taxon>Chlorellales</taxon>
        <taxon>Chlorellaceae</taxon>
        <taxon>Chlorella clade</taxon>
        <taxon>Chlorella</taxon>
    </lineage>
</organism>
<dbReference type="AlphaFoldDB" id="E1ZE23"/>
<feature type="transmembrane region" description="Helical" evidence="2">
    <location>
        <begin position="383"/>
        <end position="409"/>
    </location>
</feature>
<gene>
    <name evidence="3" type="ORF">CHLNCDRAFT_57713</name>
</gene>
<keyword evidence="2" id="KW-1133">Transmembrane helix</keyword>
<dbReference type="Proteomes" id="UP000008141">
    <property type="component" value="Unassembled WGS sequence"/>
</dbReference>
<name>E1ZE23_CHLVA</name>
<dbReference type="RefSeq" id="XP_005847897.1">
    <property type="nucleotide sequence ID" value="XM_005847835.1"/>
</dbReference>
<dbReference type="OrthoDB" id="513245at2759"/>